<organism evidence="1 2">
    <name type="scientific">Bradyrhizobium ivorense</name>
    <dbReference type="NCBI Taxonomy" id="2511166"/>
    <lineage>
        <taxon>Bacteria</taxon>
        <taxon>Pseudomonadati</taxon>
        <taxon>Pseudomonadota</taxon>
        <taxon>Alphaproteobacteria</taxon>
        <taxon>Hyphomicrobiales</taxon>
        <taxon>Nitrobacteraceae</taxon>
        <taxon>Bradyrhizobium</taxon>
    </lineage>
</organism>
<dbReference type="PANTHER" id="PTHR43393">
    <property type="entry name" value="CYTOKININ RIBOSIDE 5'-MONOPHOSPHATE PHOSPHORIBOHYDROLASE"/>
    <property type="match status" value="1"/>
</dbReference>
<dbReference type="InterPro" id="IPR041164">
    <property type="entry name" value="LDcluster4"/>
</dbReference>
<proteinExistence type="predicted"/>
<name>A0A508T533_9BRAD</name>
<dbReference type="RefSeq" id="WP_172628002.1">
    <property type="nucleotide sequence ID" value="NZ_CAADFC020000008.1"/>
</dbReference>
<dbReference type="GO" id="GO:0005829">
    <property type="term" value="C:cytosol"/>
    <property type="evidence" value="ECO:0007669"/>
    <property type="project" value="TreeGrafter"/>
</dbReference>
<dbReference type="Proteomes" id="UP000328092">
    <property type="component" value="Unassembled WGS sequence"/>
</dbReference>
<dbReference type="InterPro" id="IPR052341">
    <property type="entry name" value="LOG_family_nucleotidases"/>
</dbReference>
<gene>
    <name evidence="1" type="ORF">CI1B_23870</name>
</gene>
<dbReference type="Pfam" id="PF18306">
    <property type="entry name" value="LDcluster4"/>
    <property type="match status" value="1"/>
</dbReference>
<reference evidence="1" key="1">
    <citation type="submission" date="2019-02" db="EMBL/GenBank/DDBJ databases">
        <authorList>
            <person name="Pothier F.J."/>
        </authorList>
    </citation>
    <scope>NUCLEOTIDE SEQUENCE</scope>
    <source>
        <strain evidence="1">CI-1B</strain>
    </source>
</reference>
<sequence>MPATVPHQLYTADDLLGGFNPWDPMGFTLSRDFAIYREFASDGGPLPTSLAIRAAQAAHDAAIADALRVFLKTVQRPLVGVMGGHSLPRNHKAYAAIAHLARDLARQHFLLVTGGGPGVMEAAHLGVAFSSFDSAGPLDEAIGLISAAPKAPFLDDLFNDDWTIKKDKLGAIDEARNWLKTAVEVRAKAPSILPVSLAIPTWLYGAEPTMPFATHYAKYFQNSLREEALVNNSRAGIIYGRGGGGTMREIYQDVERNYYAKTLDEVTPMIFFDGDKYWETDPILSETQAATPGINVHPTIRPILSFGLVSEKRPKGDVEACLDEKLLFTTDHASIITVLRGHEKTSQRNLTFALAAEPLKIGTLRMNRR</sequence>
<comment type="caution">
    <text evidence="1">The sequence shown here is derived from an EMBL/GenBank/DDBJ whole genome shotgun (WGS) entry which is preliminary data.</text>
</comment>
<dbReference type="EMBL" id="CAADFC020000008">
    <property type="protein sequence ID" value="VIO68844.1"/>
    <property type="molecule type" value="Genomic_DNA"/>
</dbReference>
<evidence type="ECO:0000313" key="2">
    <source>
        <dbReference type="Proteomes" id="UP000328092"/>
    </source>
</evidence>
<dbReference type="Gene3D" id="3.40.50.450">
    <property type="match status" value="1"/>
</dbReference>
<keyword evidence="2" id="KW-1185">Reference proteome</keyword>
<evidence type="ECO:0000313" key="1">
    <source>
        <dbReference type="EMBL" id="VIO68844.1"/>
    </source>
</evidence>
<dbReference type="SUPFAM" id="SSF102405">
    <property type="entry name" value="MCP/YpsA-like"/>
    <property type="match status" value="1"/>
</dbReference>
<protein>
    <submittedName>
        <fullName evidence="1">Uncharacterized protein</fullName>
    </submittedName>
</protein>
<accession>A0A508T533</accession>
<dbReference type="PANTHER" id="PTHR43393:SF3">
    <property type="entry name" value="LYSINE DECARBOXYLASE-LIKE PROTEIN"/>
    <property type="match status" value="1"/>
</dbReference>
<dbReference type="AlphaFoldDB" id="A0A508T533"/>